<dbReference type="GO" id="GO:0046872">
    <property type="term" value="F:metal ion binding"/>
    <property type="evidence" value="ECO:0007669"/>
    <property type="project" value="UniProtKB-KW"/>
</dbReference>
<evidence type="ECO:0000256" key="5">
    <source>
        <dbReference type="ARBA" id="ARBA00022898"/>
    </source>
</evidence>
<evidence type="ECO:0000256" key="1">
    <source>
        <dbReference type="ARBA" id="ARBA00001933"/>
    </source>
</evidence>
<dbReference type="InterPro" id="IPR015422">
    <property type="entry name" value="PyrdxlP-dep_Trfase_small"/>
</dbReference>
<dbReference type="AlphaFoldDB" id="A0A9D1SNT1"/>
<dbReference type="SUPFAM" id="SSF53383">
    <property type="entry name" value="PLP-dependent transferases"/>
    <property type="match status" value="1"/>
</dbReference>
<dbReference type="GO" id="GO:0051536">
    <property type="term" value="F:iron-sulfur cluster binding"/>
    <property type="evidence" value="ECO:0007669"/>
    <property type="project" value="UniProtKB-KW"/>
</dbReference>
<evidence type="ECO:0000256" key="8">
    <source>
        <dbReference type="ARBA" id="ARBA00050776"/>
    </source>
</evidence>
<organism evidence="10 11">
    <name type="scientific">Candidatus Scybalenecus merdavium</name>
    <dbReference type="NCBI Taxonomy" id="2840939"/>
    <lineage>
        <taxon>Bacteria</taxon>
        <taxon>Bacillati</taxon>
        <taxon>Bacillota</taxon>
        <taxon>Clostridia</taxon>
        <taxon>Eubacteriales</taxon>
        <taxon>Oscillospiraceae</taxon>
        <taxon>Oscillospiraceae incertae sedis</taxon>
        <taxon>Candidatus Scybalenecus</taxon>
    </lineage>
</organism>
<dbReference type="PIRSF" id="PIRSF005572">
    <property type="entry name" value="NifS"/>
    <property type="match status" value="1"/>
</dbReference>
<dbReference type="InterPro" id="IPR016454">
    <property type="entry name" value="Cysteine_dSase"/>
</dbReference>
<dbReference type="InterPro" id="IPR000192">
    <property type="entry name" value="Aminotrans_V_dom"/>
</dbReference>
<dbReference type="Gene3D" id="1.10.260.50">
    <property type="match status" value="1"/>
</dbReference>
<dbReference type="Proteomes" id="UP000824125">
    <property type="component" value="Unassembled WGS sequence"/>
</dbReference>
<feature type="domain" description="Aminotransferase class V" evidence="9">
    <location>
        <begin position="2"/>
        <end position="360"/>
    </location>
</feature>
<evidence type="ECO:0000256" key="3">
    <source>
        <dbReference type="ARBA" id="ARBA00022679"/>
    </source>
</evidence>
<dbReference type="Pfam" id="PF00266">
    <property type="entry name" value="Aminotran_5"/>
    <property type="match status" value="1"/>
</dbReference>
<accession>A0A9D1SNT1</accession>
<dbReference type="InterPro" id="IPR015424">
    <property type="entry name" value="PyrdxlP-dep_Trfase"/>
</dbReference>
<keyword evidence="5" id="KW-0663">Pyridoxal phosphate</keyword>
<comment type="catalytic activity">
    <reaction evidence="8">
        <text>(sulfur carrier)-H + L-cysteine = (sulfur carrier)-SH + L-alanine</text>
        <dbReference type="Rhea" id="RHEA:43892"/>
        <dbReference type="Rhea" id="RHEA-COMP:14737"/>
        <dbReference type="Rhea" id="RHEA-COMP:14739"/>
        <dbReference type="ChEBI" id="CHEBI:29917"/>
        <dbReference type="ChEBI" id="CHEBI:35235"/>
        <dbReference type="ChEBI" id="CHEBI:57972"/>
        <dbReference type="ChEBI" id="CHEBI:64428"/>
        <dbReference type="EC" id="2.8.1.7"/>
    </reaction>
</comment>
<dbReference type="Gene3D" id="3.40.640.10">
    <property type="entry name" value="Type I PLP-dependent aspartate aminotransferase-like (Major domain)"/>
    <property type="match status" value="1"/>
</dbReference>
<protein>
    <submittedName>
        <fullName evidence="10">Cysteine desulfurase</fullName>
    </submittedName>
</protein>
<keyword evidence="6" id="KW-0408">Iron</keyword>
<keyword evidence="4" id="KW-0479">Metal-binding</keyword>
<gene>
    <name evidence="10" type="ORF">IAD23_02795</name>
</gene>
<evidence type="ECO:0000256" key="6">
    <source>
        <dbReference type="ARBA" id="ARBA00023004"/>
    </source>
</evidence>
<reference evidence="10" key="2">
    <citation type="journal article" date="2021" name="PeerJ">
        <title>Extensive microbial diversity within the chicken gut microbiome revealed by metagenomics and culture.</title>
        <authorList>
            <person name="Gilroy R."/>
            <person name="Ravi A."/>
            <person name="Getino M."/>
            <person name="Pursley I."/>
            <person name="Horton D.L."/>
            <person name="Alikhan N.F."/>
            <person name="Baker D."/>
            <person name="Gharbi K."/>
            <person name="Hall N."/>
            <person name="Watson M."/>
            <person name="Adriaenssens E.M."/>
            <person name="Foster-Nyarko E."/>
            <person name="Jarju S."/>
            <person name="Secka A."/>
            <person name="Antonio M."/>
            <person name="Oren A."/>
            <person name="Chaudhuri R.R."/>
            <person name="La Ragione R."/>
            <person name="Hildebrand F."/>
            <person name="Pallen M.J."/>
        </authorList>
    </citation>
    <scope>NUCLEOTIDE SEQUENCE</scope>
    <source>
        <strain evidence="10">CHK176-6737</strain>
    </source>
</reference>
<proteinExistence type="inferred from homology"/>
<comment type="caution">
    <text evidence="10">The sequence shown here is derived from an EMBL/GenBank/DDBJ whole genome shotgun (WGS) entry which is preliminary data.</text>
</comment>
<evidence type="ECO:0000256" key="4">
    <source>
        <dbReference type="ARBA" id="ARBA00022723"/>
    </source>
</evidence>
<evidence type="ECO:0000259" key="9">
    <source>
        <dbReference type="Pfam" id="PF00266"/>
    </source>
</evidence>
<dbReference type="EMBL" id="DVNM01000015">
    <property type="protein sequence ID" value="HIU68871.1"/>
    <property type="molecule type" value="Genomic_DNA"/>
</dbReference>
<comment type="similarity">
    <text evidence="2">Belongs to the class-V pyridoxal-phosphate-dependent aminotransferase family. NifS/IscS subfamily.</text>
</comment>
<evidence type="ECO:0000313" key="11">
    <source>
        <dbReference type="Proteomes" id="UP000824125"/>
    </source>
</evidence>
<name>A0A9D1SNT1_9FIRM</name>
<dbReference type="GO" id="GO:0031071">
    <property type="term" value="F:cysteine desulfurase activity"/>
    <property type="evidence" value="ECO:0007669"/>
    <property type="project" value="UniProtKB-EC"/>
</dbReference>
<evidence type="ECO:0000256" key="2">
    <source>
        <dbReference type="ARBA" id="ARBA00006490"/>
    </source>
</evidence>
<reference evidence="10" key="1">
    <citation type="submission" date="2020-10" db="EMBL/GenBank/DDBJ databases">
        <authorList>
            <person name="Gilroy R."/>
        </authorList>
    </citation>
    <scope>NUCLEOTIDE SEQUENCE</scope>
    <source>
        <strain evidence="10">CHK176-6737</strain>
    </source>
</reference>
<sequence length="374" mass="39680">MVYLDNSATTKPCAGAVEAAVQMMTENFGNASSLHGAGVQAMKVLMEARRTVADALGCDSAEIYFTSGGTEANNMAVFGAAQAGRHKGKRIVTTAVEHESVLEPCSELEKAGFEVIRILPDRFGRITAGQIAEAIDQNTVLVSVMHVNNESGAVFPVETIRSAIKRAGAPALLHIDCVQSFGKLPVRVKKLDADLVTVTAHKIHGPKGIGALYIKKGVHIPPRTFGGEQEGKMRPGTESTPLIAAFAAAVKALPDHKKVQKQVQALNEAARRGMEDLGMVINSAPEASPYILNAALEGIRSQTLIQFLSSRGVCVSSGSACARGKRSHVLQAMGLADDRIDSSIRISFSRDNTDEDIAALCAALQEAKAQLARR</sequence>
<dbReference type="PANTHER" id="PTHR11601">
    <property type="entry name" value="CYSTEINE DESULFURYLASE FAMILY MEMBER"/>
    <property type="match status" value="1"/>
</dbReference>
<dbReference type="InterPro" id="IPR015421">
    <property type="entry name" value="PyrdxlP-dep_Trfase_major"/>
</dbReference>
<evidence type="ECO:0000256" key="7">
    <source>
        <dbReference type="ARBA" id="ARBA00023014"/>
    </source>
</evidence>
<dbReference type="PANTHER" id="PTHR11601:SF34">
    <property type="entry name" value="CYSTEINE DESULFURASE"/>
    <property type="match status" value="1"/>
</dbReference>
<evidence type="ECO:0000313" key="10">
    <source>
        <dbReference type="EMBL" id="HIU68871.1"/>
    </source>
</evidence>
<keyword evidence="7" id="KW-0411">Iron-sulfur</keyword>
<comment type="cofactor">
    <cofactor evidence="1">
        <name>pyridoxal 5'-phosphate</name>
        <dbReference type="ChEBI" id="CHEBI:597326"/>
    </cofactor>
</comment>
<keyword evidence="3" id="KW-0808">Transferase</keyword>
<dbReference type="Gene3D" id="3.90.1150.10">
    <property type="entry name" value="Aspartate Aminotransferase, domain 1"/>
    <property type="match status" value="1"/>
</dbReference>